<gene>
    <name evidence="1" type="ORF">EZS28_026620</name>
</gene>
<protein>
    <submittedName>
        <fullName evidence="1">Uncharacterized protein</fullName>
    </submittedName>
</protein>
<organism evidence="1 2">
    <name type="scientific">Streblomastix strix</name>
    <dbReference type="NCBI Taxonomy" id="222440"/>
    <lineage>
        <taxon>Eukaryota</taxon>
        <taxon>Metamonada</taxon>
        <taxon>Preaxostyla</taxon>
        <taxon>Oxymonadida</taxon>
        <taxon>Streblomastigidae</taxon>
        <taxon>Streblomastix</taxon>
    </lineage>
</organism>
<proteinExistence type="predicted"/>
<evidence type="ECO:0000313" key="2">
    <source>
        <dbReference type="Proteomes" id="UP000324800"/>
    </source>
</evidence>
<dbReference type="Proteomes" id="UP000324800">
    <property type="component" value="Unassembled WGS sequence"/>
</dbReference>
<comment type="caution">
    <text evidence="1">The sequence shown here is derived from an EMBL/GenBank/DDBJ whole genome shotgun (WGS) entry which is preliminary data.</text>
</comment>
<name>A0A5J4V639_9EUKA</name>
<dbReference type="EMBL" id="SNRW01009533">
    <property type="protein sequence ID" value="KAA6377854.1"/>
    <property type="molecule type" value="Genomic_DNA"/>
</dbReference>
<evidence type="ECO:0000313" key="1">
    <source>
        <dbReference type="EMBL" id="KAA6377854.1"/>
    </source>
</evidence>
<reference evidence="1 2" key="1">
    <citation type="submission" date="2019-03" db="EMBL/GenBank/DDBJ databases">
        <title>Single cell metagenomics reveals metabolic interactions within the superorganism composed of flagellate Streblomastix strix and complex community of Bacteroidetes bacteria on its surface.</title>
        <authorList>
            <person name="Treitli S.C."/>
            <person name="Kolisko M."/>
            <person name="Husnik F."/>
            <person name="Keeling P."/>
            <person name="Hampl V."/>
        </authorList>
    </citation>
    <scope>NUCLEOTIDE SEQUENCE [LARGE SCALE GENOMIC DNA]</scope>
    <source>
        <strain evidence="1">ST1C</strain>
    </source>
</reference>
<dbReference type="AlphaFoldDB" id="A0A5J4V639"/>
<sequence length="151" mass="17475">MSYSPHLIVLSSEIERLLKVRSSSRWCLWRIQQYGDEQVQSELVNNEYGRVTSITLCTAGGKGEEQDKEINDGLDRINNFLRELHEGKNDFYQLSFQPLPLLARRTEEQIEEEGANEEVEAQMNNNGYYGGIKCRANQANAETLNRFINWD</sequence>
<accession>A0A5J4V639</accession>